<organism evidence="12 13">
    <name type="scientific">Trichobilharzia regenti</name>
    <name type="common">Nasal bird schistosome</name>
    <dbReference type="NCBI Taxonomy" id="157069"/>
    <lineage>
        <taxon>Eukaryota</taxon>
        <taxon>Metazoa</taxon>
        <taxon>Spiralia</taxon>
        <taxon>Lophotrochozoa</taxon>
        <taxon>Platyhelminthes</taxon>
        <taxon>Trematoda</taxon>
        <taxon>Digenea</taxon>
        <taxon>Strigeidida</taxon>
        <taxon>Schistosomatoidea</taxon>
        <taxon>Schistosomatidae</taxon>
        <taxon>Trichobilharzia</taxon>
    </lineage>
</organism>
<evidence type="ECO:0000256" key="2">
    <source>
        <dbReference type="ARBA" id="ARBA00022723"/>
    </source>
</evidence>
<proteinExistence type="predicted"/>
<feature type="compositionally biased region" description="Low complexity" evidence="10">
    <location>
        <begin position="1087"/>
        <end position="1101"/>
    </location>
</feature>
<name>A0AA85JI01_TRIRE</name>
<feature type="compositionally biased region" description="Polar residues" evidence="10">
    <location>
        <begin position="1313"/>
        <end position="1346"/>
    </location>
</feature>
<evidence type="ECO:0000256" key="9">
    <source>
        <dbReference type="PROSITE-ProRule" id="PRU00042"/>
    </source>
</evidence>
<evidence type="ECO:0000256" key="6">
    <source>
        <dbReference type="ARBA" id="ARBA00023015"/>
    </source>
</evidence>
<keyword evidence="7" id="KW-0804">Transcription</keyword>
<dbReference type="InterPro" id="IPR013087">
    <property type="entry name" value="Znf_C2H2_type"/>
</dbReference>
<evidence type="ECO:0000256" key="10">
    <source>
        <dbReference type="SAM" id="MobiDB-lite"/>
    </source>
</evidence>
<feature type="compositionally biased region" description="Polar residues" evidence="10">
    <location>
        <begin position="1410"/>
        <end position="1433"/>
    </location>
</feature>
<reference evidence="13" key="2">
    <citation type="submission" date="2023-11" db="UniProtKB">
        <authorList>
            <consortium name="WormBaseParasite"/>
        </authorList>
    </citation>
    <scope>IDENTIFICATION</scope>
</reference>
<protein>
    <recommendedName>
        <fullName evidence="11">C2H2-type domain-containing protein</fullName>
    </recommendedName>
</protein>
<feature type="region of interest" description="Disordered" evidence="10">
    <location>
        <begin position="1052"/>
        <end position="1116"/>
    </location>
</feature>
<dbReference type="PANTHER" id="PTHR45944:SF2">
    <property type="entry name" value="SCHNURRI, ISOFORM F"/>
    <property type="match status" value="1"/>
</dbReference>
<dbReference type="Gene3D" id="3.30.160.60">
    <property type="entry name" value="Classic Zinc Finger"/>
    <property type="match status" value="2"/>
</dbReference>
<feature type="region of interest" description="Disordered" evidence="10">
    <location>
        <begin position="44"/>
        <end position="66"/>
    </location>
</feature>
<comment type="subcellular location">
    <subcellularLocation>
        <location evidence="1">Nucleus</location>
    </subcellularLocation>
</comment>
<dbReference type="GO" id="GO:0000978">
    <property type="term" value="F:RNA polymerase II cis-regulatory region sequence-specific DNA binding"/>
    <property type="evidence" value="ECO:0007669"/>
    <property type="project" value="TreeGrafter"/>
</dbReference>
<keyword evidence="6" id="KW-0805">Transcription regulation</keyword>
<keyword evidence="3" id="KW-0677">Repeat</keyword>
<feature type="domain" description="C2H2-type" evidence="11">
    <location>
        <begin position="1018"/>
        <end position="1042"/>
    </location>
</feature>
<dbReference type="WBParaSite" id="TREG1_37070.2">
    <property type="protein sequence ID" value="TREG1_37070.2"/>
    <property type="gene ID" value="TREG1_37070"/>
</dbReference>
<keyword evidence="2" id="KW-0479">Metal-binding</keyword>
<evidence type="ECO:0000256" key="5">
    <source>
        <dbReference type="ARBA" id="ARBA00022833"/>
    </source>
</evidence>
<feature type="domain" description="C2H2-type" evidence="11">
    <location>
        <begin position="1446"/>
        <end position="1470"/>
    </location>
</feature>
<reference evidence="12" key="1">
    <citation type="submission" date="2022-06" db="EMBL/GenBank/DDBJ databases">
        <authorList>
            <person name="Berger JAMES D."/>
            <person name="Berger JAMES D."/>
        </authorList>
    </citation>
    <scope>NUCLEOTIDE SEQUENCE [LARGE SCALE GENOMIC DNA]</scope>
</reference>
<evidence type="ECO:0000256" key="3">
    <source>
        <dbReference type="ARBA" id="ARBA00022737"/>
    </source>
</evidence>
<feature type="compositionally biased region" description="Basic and acidic residues" evidence="10">
    <location>
        <begin position="113"/>
        <end position="127"/>
    </location>
</feature>
<dbReference type="GO" id="GO:0008270">
    <property type="term" value="F:zinc ion binding"/>
    <property type="evidence" value="ECO:0007669"/>
    <property type="project" value="UniProtKB-KW"/>
</dbReference>
<evidence type="ECO:0000256" key="4">
    <source>
        <dbReference type="ARBA" id="ARBA00022771"/>
    </source>
</evidence>
<feature type="compositionally biased region" description="Polar residues" evidence="10">
    <location>
        <begin position="1052"/>
        <end position="1076"/>
    </location>
</feature>
<dbReference type="SMART" id="SM00355">
    <property type="entry name" value="ZnF_C2H2"/>
    <property type="match status" value="3"/>
</dbReference>
<dbReference type="InterPro" id="IPR051969">
    <property type="entry name" value="Zinc-finger_DNA-bd_regulators"/>
</dbReference>
<feature type="region of interest" description="Disordered" evidence="10">
    <location>
        <begin position="1306"/>
        <end position="1346"/>
    </location>
</feature>
<dbReference type="Proteomes" id="UP000050795">
    <property type="component" value="Unassembled WGS sequence"/>
</dbReference>
<evidence type="ECO:0000313" key="13">
    <source>
        <dbReference type="WBParaSite" id="TREG1_37070.2"/>
    </source>
</evidence>
<keyword evidence="8" id="KW-0539">Nucleus</keyword>
<dbReference type="PANTHER" id="PTHR45944">
    <property type="entry name" value="SCHNURRI, ISOFORM F"/>
    <property type="match status" value="1"/>
</dbReference>
<dbReference type="PROSITE" id="PS00028">
    <property type="entry name" value="ZINC_FINGER_C2H2_1"/>
    <property type="match status" value="2"/>
</dbReference>
<evidence type="ECO:0000313" key="12">
    <source>
        <dbReference type="Proteomes" id="UP000050795"/>
    </source>
</evidence>
<feature type="compositionally biased region" description="Low complexity" evidence="10">
    <location>
        <begin position="813"/>
        <end position="830"/>
    </location>
</feature>
<keyword evidence="5" id="KW-0862">Zinc</keyword>
<feature type="region of interest" description="Disordered" evidence="10">
    <location>
        <begin position="1358"/>
        <end position="1438"/>
    </location>
</feature>
<keyword evidence="4 9" id="KW-0863">Zinc-finger</keyword>
<feature type="region of interest" description="Disordered" evidence="10">
    <location>
        <begin position="95"/>
        <end position="137"/>
    </location>
</feature>
<keyword evidence="12" id="KW-1185">Reference proteome</keyword>
<dbReference type="InterPro" id="IPR036236">
    <property type="entry name" value="Znf_C2H2_sf"/>
</dbReference>
<evidence type="ECO:0000256" key="1">
    <source>
        <dbReference type="ARBA" id="ARBA00004123"/>
    </source>
</evidence>
<evidence type="ECO:0000256" key="7">
    <source>
        <dbReference type="ARBA" id="ARBA00023163"/>
    </source>
</evidence>
<evidence type="ECO:0000256" key="8">
    <source>
        <dbReference type="ARBA" id="ARBA00023242"/>
    </source>
</evidence>
<accession>A0AA85JI01</accession>
<dbReference type="SUPFAM" id="SSF57667">
    <property type="entry name" value="beta-beta-alpha zinc fingers"/>
    <property type="match status" value="2"/>
</dbReference>
<dbReference type="GO" id="GO:0000981">
    <property type="term" value="F:DNA-binding transcription factor activity, RNA polymerase II-specific"/>
    <property type="evidence" value="ECO:0007669"/>
    <property type="project" value="TreeGrafter"/>
</dbReference>
<feature type="region of interest" description="Disordered" evidence="10">
    <location>
        <begin position="805"/>
        <end position="834"/>
    </location>
</feature>
<dbReference type="PROSITE" id="PS50157">
    <property type="entry name" value="ZINC_FINGER_C2H2_2"/>
    <property type="match status" value="3"/>
</dbReference>
<evidence type="ECO:0000259" key="11">
    <source>
        <dbReference type="PROSITE" id="PS50157"/>
    </source>
</evidence>
<feature type="compositionally biased region" description="Basic residues" evidence="10">
    <location>
        <begin position="53"/>
        <end position="65"/>
    </location>
</feature>
<sequence length="1534" mass="169252">MPNPREFTETNSGSRRGRRSYIKAETLTKGMNCEPIIFHRNCTKRIISQSPRGKPKRKAGRPRKYKLGDLDSPSFCEGLDSSTCPLSLSSDKMSCKRQRRLSKGDSESVANQKSDKLNIKVKTDESPYKQLTSSSPEQLTSEPIIKVKKFTCQECGMQFKTKGRFDKHIPCRVLRGSEYLQKPQLKRGRKSLNSKSLNNMKLLPSTVQRKGVDDTDEFSLLVRILGKSPKSYNCAKYMNDENFKEADDSSEFSTRKKSSITGTLKFNISPNHTVEFSVSANLLAVKQCISLLDNNSGQFNGVPLSTTKDYLTEINGVSSSLPFTCLPSYRSVDSVIVSSTSSVINTNKEKQVNYNTNNTIHQHNHITSSYQNDYSFASHNLINMSSLNPLLDEYRDRSQDELQAARTILSLAHGATDLIFNMGQVNMDIDSNNAPITNNINNNHNNNDDNLCELNTYNTEVVTNITESRISESQDNANQIKSPFSSCTTGCEPLVVASQPIKPIISVSATSSCASSTDHIDTLSTFSYSSCTSSASGIGLVSAPIQLTNVVYGNPNLIPSHTTSLTPFIPNQDLTTHQPNPLNAFTMVFPTPRPITPTPQTINGTQPSFFILPQLMVLPRFVGSYIPMISAPEPYPSIINPVHSSSLTETRPSTFMTSSLVTPIPTVQPEYSPNQPVRTIILQPPPQPSLPLTQPMSILGSETVTTQTSDDSHLKPINQNLSSDEIKELNISDSNNMQVSQQSEICSVKDKLLLPTLSNQNNANCSKKSESTKCIWSGPNITKPVPIRPVPEAFKVKLSNVLPSSLQSKSVQEHQQQQQQQHHGLTGQQTASDQRVLSTPVTYHDMTSNCTKTTVSLTTTIVNTLTNSPAYMNPTPPPPSLPPAPPSPVCIDLVSPDKMSSVDTTLDTSPASYTSQQSQNKLVTILPANQSDKINKFQYRSIHHKKRLNFVKHNNYKKCLSISHNLQVSTTTNNTTTATNTTTCLRGKYRCQDFHSLHSIKLYPLRKHWRTHTSIRPYICHHCDISFKNRGNLSKHMKSRCHHDKFLKDSGLTQMPLSNSISDSESQFNGTSNNEEISVGEKHDNDTTTTTTNTTTTATTTNDDDDDDDSNSTVCTPEDLSNCSKASVVASTSPSMSLSCKTRNSKGAVNNCSIPMNNKRNQDNSSTYNDIHAAISKSSSSTAPPSPVSSSSNLCLKSSVLQFNTCSHVSDSSNRIPAPNVNAVNLSQDLPMNLSAKPQEPIALIRYVVDPSTYAKMNGIQPASYLNHHQHHHHHTDNFYDKQIPSNCLPSAEVIVQTAVEAARSLASDKPNLRQQTNKSNQSTPDSKYFEKTSSPGSKINCNINNDSEEQHFPKALRTSTPNHHENKQNDKSFLLPRPASNGSSCGSGVICTEDSSPNKLNKDTKQNKLETTPVTPTTVSNKTESPSRQNHGVKSHNCLKDPRPYKCNTCNVGFRVTGHLYKHYRSKSHMSNILQMAQLSSSTIERVLQCHMGNSQLINPDTGELIMTTLEKLIPTCEIPTTVPINTVTNGHN</sequence>
<dbReference type="GO" id="GO:0005634">
    <property type="term" value="C:nucleus"/>
    <property type="evidence" value="ECO:0007669"/>
    <property type="project" value="UniProtKB-SubCell"/>
</dbReference>
<feature type="domain" description="C2H2-type" evidence="11">
    <location>
        <begin position="150"/>
        <end position="183"/>
    </location>
</feature>